<keyword evidence="5" id="KW-1185">Reference proteome</keyword>
<dbReference type="InterPro" id="IPR043502">
    <property type="entry name" value="DNA/RNA_pol_sf"/>
</dbReference>
<feature type="region of interest" description="Disordered" evidence="2">
    <location>
        <begin position="140"/>
        <end position="159"/>
    </location>
</feature>
<dbReference type="InterPro" id="IPR041577">
    <property type="entry name" value="RT_RNaseH_2"/>
</dbReference>
<dbReference type="GO" id="GO:0003824">
    <property type="term" value="F:catalytic activity"/>
    <property type="evidence" value="ECO:0007669"/>
    <property type="project" value="UniProtKB-KW"/>
</dbReference>
<dbReference type="Proteomes" id="UP000054018">
    <property type="component" value="Unassembled WGS sequence"/>
</dbReference>
<dbReference type="HOGENOM" id="CLU_096172_0_0_1"/>
<sequence>MENLKTAIIASPALCSINYNSALPVILTVDTSNIAVGYILMQEDKGGKRFPAHFGSITLNDQEQCYSQAKLELFSLFRALHDVWLYIFGMWNLVVEVDARYIKGMINNPDLQPNATINQWITGILLFDFKLVHVPTAKHAAPDGLSRRPKAKEDPKVDEQEYEGWVDECGAFAIELMNCCEPKSQLLCPTEILPSEYYSPNTLPQDKAMQRDERLEVVKEFLEMKKPPDGLEEKEIESLVQLATHYFVKGGEL</sequence>
<evidence type="ECO:0000256" key="1">
    <source>
        <dbReference type="ARBA" id="ARBA00023268"/>
    </source>
</evidence>
<feature type="domain" description="Reverse transcriptase/retrotransposon-derived protein RNase H-like" evidence="3">
    <location>
        <begin position="2"/>
        <end position="89"/>
    </location>
</feature>
<evidence type="ECO:0000256" key="2">
    <source>
        <dbReference type="SAM" id="MobiDB-lite"/>
    </source>
</evidence>
<evidence type="ECO:0000313" key="5">
    <source>
        <dbReference type="Proteomes" id="UP000054018"/>
    </source>
</evidence>
<organism evidence="4 5">
    <name type="scientific">Pisolithus microcarpus 441</name>
    <dbReference type="NCBI Taxonomy" id="765257"/>
    <lineage>
        <taxon>Eukaryota</taxon>
        <taxon>Fungi</taxon>
        <taxon>Dikarya</taxon>
        <taxon>Basidiomycota</taxon>
        <taxon>Agaricomycotina</taxon>
        <taxon>Agaricomycetes</taxon>
        <taxon>Agaricomycetidae</taxon>
        <taxon>Boletales</taxon>
        <taxon>Sclerodermatineae</taxon>
        <taxon>Pisolithaceae</taxon>
        <taxon>Pisolithus</taxon>
    </lineage>
</organism>
<evidence type="ECO:0000259" key="3">
    <source>
        <dbReference type="Pfam" id="PF17919"/>
    </source>
</evidence>
<proteinExistence type="predicted"/>
<keyword evidence="1" id="KW-0511">Multifunctional enzyme</keyword>
<gene>
    <name evidence="4" type="ORF">PISMIDRAFT_16488</name>
</gene>
<dbReference type="EMBL" id="KN833889">
    <property type="protein sequence ID" value="KIK15478.1"/>
    <property type="molecule type" value="Genomic_DNA"/>
</dbReference>
<dbReference type="Pfam" id="PF17919">
    <property type="entry name" value="RT_RNaseH_2"/>
    <property type="match status" value="1"/>
</dbReference>
<dbReference type="AlphaFoldDB" id="A0A0C9Z6D5"/>
<dbReference type="PANTHER" id="PTHR37984:SF5">
    <property type="entry name" value="PROTEIN NYNRIN-LIKE"/>
    <property type="match status" value="1"/>
</dbReference>
<dbReference type="STRING" id="765257.A0A0C9Z6D5"/>
<reference evidence="5" key="2">
    <citation type="submission" date="2015-01" db="EMBL/GenBank/DDBJ databases">
        <title>Evolutionary Origins and Diversification of the Mycorrhizal Mutualists.</title>
        <authorList>
            <consortium name="DOE Joint Genome Institute"/>
            <consortium name="Mycorrhizal Genomics Consortium"/>
            <person name="Kohler A."/>
            <person name="Kuo A."/>
            <person name="Nagy L.G."/>
            <person name="Floudas D."/>
            <person name="Copeland A."/>
            <person name="Barry K.W."/>
            <person name="Cichocki N."/>
            <person name="Veneault-Fourrey C."/>
            <person name="LaButti K."/>
            <person name="Lindquist E.A."/>
            <person name="Lipzen A."/>
            <person name="Lundell T."/>
            <person name="Morin E."/>
            <person name="Murat C."/>
            <person name="Riley R."/>
            <person name="Ohm R."/>
            <person name="Sun H."/>
            <person name="Tunlid A."/>
            <person name="Henrissat B."/>
            <person name="Grigoriev I.V."/>
            <person name="Hibbett D.S."/>
            <person name="Martin F."/>
        </authorList>
    </citation>
    <scope>NUCLEOTIDE SEQUENCE [LARGE SCALE GENOMIC DNA]</scope>
    <source>
        <strain evidence="5">441</strain>
    </source>
</reference>
<dbReference type="OrthoDB" id="2691655at2759"/>
<accession>A0A0C9Z6D5</accession>
<dbReference type="InterPro" id="IPR050951">
    <property type="entry name" value="Retrovirus_Pol_polyprotein"/>
</dbReference>
<reference evidence="4 5" key="1">
    <citation type="submission" date="2014-04" db="EMBL/GenBank/DDBJ databases">
        <authorList>
            <consortium name="DOE Joint Genome Institute"/>
            <person name="Kuo A."/>
            <person name="Kohler A."/>
            <person name="Costa M.D."/>
            <person name="Nagy L.G."/>
            <person name="Floudas D."/>
            <person name="Copeland A."/>
            <person name="Barry K.W."/>
            <person name="Cichocki N."/>
            <person name="Veneault-Fourrey C."/>
            <person name="LaButti K."/>
            <person name="Lindquist E.A."/>
            <person name="Lipzen A."/>
            <person name="Lundell T."/>
            <person name="Morin E."/>
            <person name="Murat C."/>
            <person name="Sun H."/>
            <person name="Tunlid A."/>
            <person name="Henrissat B."/>
            <person name="Grigoriev I.V."/>
            <person name="Hibbett D.S."/>
            <person name="Martin F."/>
            <person name="Nordberg H.P."/>
            <person name="Cantor M.N."/>
            <person name="Hua S.X."/>
        </authorList>
    </citation>
    <scope>NUCLEOTIDE SEQUENCE [LARGE SCALE GENOMIC DNA]</scope>
    <source>
        <strain evidence="4 5">441</strain>
    </source>
</reference>
<name>A0A0C9Z6D5_9AGAM</name>
<dbReference type="SUPFAM" id="SSF56672">
    <property type="entry name" value="DNA/RNA polymerases"/>
    <property type="match status" value="1"/>
</dbReference>
<dbReference type="PANTHER" id="PTHR37984">
    <property type="entry name" value="PROTEIN CBG26694"/>
    <property type="match status" value="1"/>
</dbReference>
<evidence type="ECO:0000313" key="4">
    <source>
        <dbReference type="EMBL" id="KIK15478.1"/>
    </source>
</evidence>
<protein>
    <recommendedName>
        <fullName evidence="3">Reverse transcriptase/retrotransposon-derived protein RNase H-like domain-containing protein</fullName>
    </recommendedName>
</protein>